<comment type="caution">
    <text evidence="3">The sequence shown here is derived from an EMBL/GenBank/DDBJ whole genome shotgun (WGS) entry which is preliminary data.</text>
</comment>
<accession>A0A512M748</accession>
<dbReference type="InterPro" id="IPR010496">
    <property type="entry name" value="AL/BT2_dom"/>
</dbReference>
<proteinExistence type="predicted"/>
<keyword evidence="4" id="KW-1185">Reference proteome</keyword>
<name>A0A512M748_9BACT</name>
<protein>
    <submittedName>
        <fullName evidence="3">Glycosyl hydrolase</fullName>
    </submittedName>
</protein>
<sequence length="232" mass="25194">MKLNRFTLALVAALIASVSPAADNDGYTSLFNGKDLSGWKSNDEVPGVFTVENGELKVAGGRAHLFYVGADGNASFKSFELKLKVKTTAGGNGGVYFATKFQEKGWPDAGYECQVNSTHTDPKKTGSLYGVVNILALLPDQKEPEGGKHIKVPLAPSKDGEWFDYVIRVEGKHITLKVNGETTVDFTEPEGWDPAKELKNMPGRKLADGTIAIQGHDPKSVTYYKDIFIKPL</sequence>
<evidence type="ECO:0000259" key="2">
    <source>
        <dbReference type="Pfam" id="PF06439"/>
    </source>
</evidence>
<organism evidence="3 4">
    <name type="scientific">Brevifollis gellanilyticus</name>
    <dbReference type="NCBI Taxonomy" id="748831"/>
    <lineage>
        <taxon>Bacteria</taxon>
        <taxon>Pseudomonadati</taxon>
        <taxon>Verrucomicrobiota</taxon>
        <taxon>Verrucomicrobiia</taxon>
        <taxon>Verrucomicrobiales</taxon>
        <taxon>Verrucomicrobiaceae</taxon>
    </lineage>
</organism>
<dbReference type="GO" id="GO:0016787">
    <property type="term" value="F:hydrolase activity"/>
    <property type="evidence" value="ECO:0007669"/>
    <property type="project" value="UniProtKB-KW"/>
</dbReference>
<dbReference type="Gene3D" id="2.60.120.560">
    <property type="entry name" value="Exo-inulinase, domain 1"/>
    <property type="match status" value="1"/>
</dbReference>
<dbReference type="Proteomes" id="UP000321577">
    <property type="component" value="Unassembled WGS sequence"/>
</dbReference>
<keyword evidence="3" id="KW-0378">Hydrolase</keyword>
<keyword evidence="1" id="KW-0732">Signal</keyword>
<dbReference type="RefSeq" id="WP_146850140.1">
    <property type="nucleotide sequence ID" value="NZ_BKAG01000010.1"/>
</dbReference>
<evidence type="ECO:0000256" key="1">
    <source>
        <dbReference type="SAM" id="SignalP"/>
    </source>
</evidence>
<feature type="domain" description="3-keto-alpha-glucoside-1,2-lyase/3-keto-2-hydroxy-glucal hydratase" evidence="2">
    <location>
        <begin position="26"/>
        <end position="230"/>
    </location>
</feature>
<dbReference type="OrthoDB" id="9787527at2"/>
<feature type="chain" id="PRO_5021714284" evidence="1">
    <location>
        <begin position="22"/>
        <end position="232"/>
    </location>
</feature>
<evidence type="ECO:0000313" key="3">
    <source>
        <dbReference type="EMBL" id="GEP42543.1"/>
    </source>
</evidence>
<dbReference type="Pfam" id="PF06439">
    <property type="entry name" value="3keto-disac_hyd"/>
    <property type="match status" value="1"/>
</dbReference>
<dbReference type="AlphaFoldDB" id="A0A512M748"/>
<feature type="signal peptide" evidence="1">
    <location>
        <begin position="1"/>
        <end position="21"/>
    </location>
</feature>
<gene>
    <name evidence="3" type="ORF">BGE01nite_18340</name>
</gene>
<evidence type="ECO:0000313" key="4">
    <source>
        <dbReference type="Proteomes" id="UP000321577"/>
    </source>
</evidence>
<dbReference type="EMBL" id="BKAG01000010">
    <property type="protein sequence ID" value="GEP42543.1"/>
    <property type="molecule type" value="Genomic_DNA"/>
</dbReference>
<reference evidence="3 4" key="1">
    <citation type="submission" date="2019-07" db="EMBL/GenBank/DDBJ databases">
        <title>Whole genome shotgun sequence of Brevifollis gellanilyticus NBRC 108608.</title>
        <authorList>
            <person name="Hosoyama A."/>
            <person name="Uohara A."/>
            <person name="Ohji S."/>
            <person name="Ichikawa N."/>
        </authorList>
    </citation>
    <scope>NUCLEOTIDE SEQUENCE [LARGE SCALE GENOMIC DNA]</scope>
    <source>
        <strain evidence="3 4">NBRC 108608</strain>
    </source>
</reference>